<dbReference type="EMBL" id="CP094929">
    <property type="protein sequence ID" value="UOM52379.1"/>
    <property type="molecule type" value="Genomic_DNA"/>
</dbReference>
<proteinExistence type="predicted"/>
<dbReference type="Gene3D" id="2.60.40.1190">
    <property type="match status" value="1"/>
</dbReference>
<organism evidence="2 3">
    <name type="scientific">Sphaerochaeta associata</name>
    <dbReference type="NCBI Taxonomy" id="1129264"/>
    <lineage>
        <taxon>Bacteria</taxon>
        <taxon>Pseudomonadati</taxon>
        <taxon>Spirochaetota</taxon>
        <taxon>Spirochaetia</taxon>
        <taxon>Spirochaetales</taxon>
        <taxon>Sphaerochaetaceae</taxon>
        <taxon>Sphaerochaeta</taxon>
    </lineage>
</organism>
<protein>
    <submittedName>
        <fullName evidence="2">Carbohydrate-binding family 9-like protein</fullName>
    </submittedName>
</protein>
<sequence>MITIYSRPLEQTLPVSLIPLWGEYEGVQASVRMMWENKMLRLRYQVREPQLRRMVTEHNGRVWEDSCVEVFLQREGRAEYVNVECSASTSILVGRGEGRANRTLFPLEFINAIEHSVEILENSNKQSRWTLDVSLPLVSLGLVEEGEDIKAVQLKGNFYCCGDKLAKPHFLAVSEIGTLKPDFHAPSFFCPIRFA</sequence>
<evidence type="ECO:0000313" key="3">
    <source>
        <dbReference type="Proteomes" id="UP000829708"/>
    </source>
</evidence>
<reference evidence="3" key="1">
    <citation type="journal article" date="2024" name="J Bioinform Genom">
        <title>Complete genome sequence of the type strain bacterium Sphaerochaeta associata GLS2t (VKM B-2742)t.</title>
        <authorList>
            <person name="Troshina O.Y."/>
            <person name="Tepeeva A.N."/>
            <person name="Arzamasceva V.O."/>
            <person name="Whitman W.B."/>
            <person name="Varghese N."/>
            <person name="Shapiro N."/>
            <person name="Woyke T."/>
            <person name="Kripides N.C."/>
            <person name="Vasilenko O.V."/>
        </authorList>
    </citation>
    <scope>NUCLEOTIDE SEQUENCE [LARGE SCALE GENOMIC DNA]</scope>
    <source>
        <strain evidence="3">GLS2T</strain>
    </source>
</reference>
<keyword evidence="3" id="KW-1185">Reference proteome</keyword>
<dbReference type="InterPro" id="IPR010502">
    <property type="entry name" value="Carb-bd_dom_fam9"/>
</dbReference>
<name>A0ABY4DEF2_9SPIR</name>
<dbReference type="Pfam" id="PF16011">
    <property type="entry name" value="CBM9_2"/>
    <property type="match status" value="1"/>
</dbReference>
<dbReference type="Proteomes" id="UP000829708">
    <property type="component" value="Chromosome"/>
</dbReference>
<dbReference type="RefSeq" id="WP_244774608.1">
    <property type="nucleotide sequence ID" value="NZ_CP094929.1"/>
</dbReference>
<evidence type="ECO:0000313" key="2">
    <source>
        <dbReference type="EMBL" id="UOM52379.1"/>
    </source>
</evidence>
<dbReference type="SUPFAM" id="SSF49344">
    <property type="entry name" value="CBD9-like"/>
    <property type="match status" value="1"/>
</dbReference>
<accession>A0ABY4DEF2</accession>
<gene>
    <name evidence="2" type="ORF">MUG09_06300</name>
</gene>
<evidence type="ECO:0000259" key="1">
    <source>
        <dbReference type="Pfam" id="PF16011"/>
    </source>
</evidence>
<feature type="domain" description="Carbohydrate-binding" evidence="1">
    <location>
        <begin position="29"/>
        <end position="194"/>
    </location>
</feature>
<dbReference type="CDD" id="cd09620">
    <property type="entry name" value="CBM9_like_3"/>
    <property type="match status" value="1"/>
</dbReference>